<feature type="transmembrane region" description="Helical" evidence="1">
    <location>
        <begin position="115"/>
        <end position="132"/>
    </location>
</feature>
<feature type="domain" description="Prepilin type IV endopeptidase peptidase" evidence="2">
    <location>
        <begin position="3"/>
        <end position="96"/>
    </location>
</feature>
<gene>
    <name evidence="3" type="ORF">UFOPK2265_00429</name>
</gene>
<evidence type="ECO:0000259" key="2">
    <source>
        <dbReference type="Pfam" id="PF01478"/>
    </source>
</evidence>
<keyword evidence="1" id="KW-0472">Membrane</keyword>
<evidence type="ECO:0000313" key="3">
    <source>
        <dbReference type="EMBL" id="CAB4655519.1"/>
    </source>
</evidence>
<name>A0A6J6L500_9ZZZZ</name>
<dbReference type="EMBL" id="CAEZWP010000012">
    <property type="protein sequence ID" value="CAB4655519.1"/>
    <property type="molecule type" value="Genomic_DNA"/>
</dbReference>
<feature type="transmembrane region" description="Helical" evidence="1">
    <location>
        <begin position="23"/>
        <end position="40"/>
    </location>
</feature>
<keyword evidence="1" id="KW-1133">Transmembrane helix</keyword>
<dbReference type="Pfam" id="PF01478">
    <property type="entry name" value="Peptidase_A24"/>
    <property type="match status" value="1"/>
</dbReference>
<dbReference type="AlphaFoldDB" id="A0A6J6L500"/>
<proteinExistence type="predicted"/>
<evidence type="ECO:0000256" key="1">
    <source>
        <dbReference type="SAM" id="Phobius"/>
    </source>
</evidence>
<sequence length="149" mass="16271">MFALALFALPIMCADWRYRRIPNIYLIFIMYWVGAIRIISGIASLQVISLAIAASILGALVLRMGVGDAKLFIVLSLAINLPTIDSLVFLVTCIYLGALLQIVMMWGLKSVIPRSIPMAFAIFFGSALYLAARGGPSLQQYADALVNSR</sequence>
<reference evidence="3" key="1">
    <citation type="submission" date="2020-05" db="EMBL/GenBank/DDBJ databases">
        <authorList>
            <person name="Chiriac C."/>
            <person name="Salcher M."/>
            <person name="Ghai R."/>
            <person name="Kavagutti S V."/>
        </authorList>
    </citation>
    <scope>NUCLEOTIDE SEQUENCE</scope>
</reference>
<feature type="transmembrane region" description="Helical" evidence="1">
    <location>
        <begin position="47"/>
        <end position="66"/>
    </location>
</feature>
<accession>A0A6J6L500</accession>
<dbReference type="GO" id="GO:0004190">
    <property type="term" value="F:aspartic-type endopeptidase activity"/>
    <property type="evidence" value="ECO:0007669"/>
    <property type="project" value="InterPro"/>
</dbReference>
<dbReference type="Gene3D" id="1.20.120.1220">
    <property type="match status" value="1"/>
</dbReference>
<keyword evidence="1" id="KW-0812">Transmembrane</keyword>
<dbReference type="GO" id="GO:0016020">
    <property type="term" value="C:membrane"/>
    <property type="evidence" value="ECO:0007669"/>
    <property type="project" value="InterPro"/>
</dbReference>
<dbReference type="InterPro" id="IPR000045">
    <property type="entry name" value="Prepilin_IV_endopep_pep"/>
</dbReference>
<protein>
    <submittedName>
        <fullName evidence="3">Unannotated protein</fullName>
    </submittedName>
</protein>
<organism evidence="3">
    <name type="scientific">freshwater metagenome</name>
    <dbReference type="NCBI Taxonomy" id="449393"/>
    <lineage>
        <taxon>unclassified sequences</taxon>
        <taxon>metagenomes</taxon>
        <taxon>ecological metagenomes</taxon>
    </lineage>
</organism>